<feature type="compositionally biased region" description="Acidic residues" evidence="1">
    <location>
        <begin position="400"/>
        <end position="410"/>
    </location>
</feature>
<feature type="region of interest" description="Disordered" evidence="1">
    <location>
        <begin position="309"/>
        <end position="362"/>
    </location>
</feature>
<sequence>MSTSYAHTGQLIADRFELMHPASARSEFPHTSVWIARDTARSVQLRALVIDPDFPGAEAALDAARRTSYLHNGGDAAATMVSTIAVVGRENEHAIFTELPPGRPLSDFLADKPINPDLVRSVIGEVTSAINTVRHQGIRHLALSPHDVFITDAGNIVIDGYGVKAALHNIPLDTESAELDKRETTGIVLLLAAMLLGRDVSRETFDDVDTHLIDEASALPNLPAEFTELFDDVRQSSAPQSPSELLLQLVPWNDIDTSGLALFAPTLPESFLDADRTTDEPLGDFSNAVFPKVFEGESDDDLEQDLADVSSGDTADEADDEADASDSSDIELLEDQTDEEEFDDENLVVEKSPVLPAQTPEEAAQKVTELLELDDQESQLPTTQWPKVSSLPTESVELSDPAEENENDDLAESDDFVEPAELAEPAEPIKLKIAVLPEDDTSATASFLPAGTESTSKIPRLVGSNWQQSFTRIIQKVSAPFKNTEADTKEQNSDSFDSSHFIIIFLIAGIMLAAFFGFAGLFKPLRDVEVTPPKPHTHSNTSEEVPMPVPHIASAELIDPDTANVALDSGVPNSPEGIPLTIDADPATSWESWYFKDPGMGDVSGIGIHLTLTEETRVSRMVLAIAGSGGNVQIKTGADPAQGELLYEGPVNETTTIDFEQHPVTQDLLIWFTELPVDHTGANRISLAEISVE</sequence>
<dbReference type="RefSeq" id="WP_168918526.1">
    <property type="nucleotide sequence ID" value="NZ_CP050804.1"/>
</dbReference>
<keyword evidence="2" id="KW-0472">Membrane</keyword>
<reference evidence="3 4" key="1">
    <citation type="submission" date="2020-03" db="EMBL/GenBank/DDBJ databases">
        <title>Complete genome of Arcanobacterium buesumensis sp. nov. strain 2701.</title>
        <authorList>
            <person name="Borowiak M."/>
            <person name="Alssahen M."/>
            <person name="Laemmler C."/>
            <person name="Malorny B."/>
            <person name="Hassan A."/>
            <person name="Prenger-Berninghoff E."/>
            <person name="Ploetz M."/>
            <person name="Abdulmawjood A."/>
        </authorList>
    </citation>
    <scope>NUCLEOTIDE SEQUENCE [LARGE SCALE GENOMIC DNA]</scope>
    <source>
        <strain evidence="3 4">2701</strain>
    </source>
</reference>
<keyword evidence="2" id="KW-1133">Transmembrane helix</keyword>
<dbReference type="AlphaFoldDB" id="A0A6H2ENG5"/>
<evidence type="ECO:0000313" key="3">
    <source>
        <dbReference type="EMBL" id="QJC22604.1"/>
    </source>
</evidence>
<dbReference type="EMBL" id="CP050804">
    <property type="protein sequence ID" value="QJC22604.1"/>
    <property type="molecule type" value="Genomic_DNA"/>
</dbReference>
<evidence type="ECO:0008006" key="5">
    <source>
        <dbReference type="Google" id="ProtNLM"/>
    </source>
</evidence>
<gene>
    <name evidence="3" type="ORF">HC352_08890</name>
</gene>
<feature type="compositionally biased region" description="Polar residues" evidence="1">
    <location>
        <begin position="381"/>
        <end position="393"/>
    </location>
</feature>
<evidence type="ECO:0000313" key="4">
    <source>
        <dbReference type="Proteomes" id="UP000502298"/>
    </source>
</evidence>
<feature type="compositionally biased region" description="Acidic residues" evidence="1">
    <location>
        <begin position="314"/>
        <end position="347"/>
    </location>
</feature>
<dbReference type="Proteomes" id="UP000502298">
    <property type="component" value="Chromosome"/>
</dbReference>
<dbReference type="InterPro" id="IPR011009">
    <property type="entry name" value="Kinase-like_dom_sf"/>
</dbReference>
<name>A0A6H2ENG5_9ACTO</name>
<evidence type="ECO:0000256" key="1">
    <source>
        <dbReference type="SAM" id="MobiDB-lite"/>
    </source>
</evidence>
<accession>A0A6H2ENG5</accession>
<dbReference type="Gene3D" id="1.10.510.10">
    <property type="entry name" value="Transferase(Phosphotransferase) domain 1"/>
    <property type="match status" value="1"/>
</dbReference>
<keyword evidence="4" id="KW-1185">Reference proteome</keyword>
<feature type="region of interest" description="Disordered" evidence="1">
    <location>
        <begin position="375"/>
        <end position="410"/>
    </location>
</feature>
<dbReference type="SUPFAM" id="SSF56112">
    <property type="entry name" value="Protein kinase-like (PK-like)"/>
    <property type="match status" value="1"/>
</dbReference>
<dbReference type="KEGG" id="arca:HC352_08890"/>
<organism evidence="3 4">
    <name type="scientific">Arcanobacterium buesumense</name>
    <dbReference type="NCBI Taxonomy" id="2722751"/>
    <lineage>
        <taxon>Bacteria</taxon>
        <taxon>Bacillati</taxon>
        <taxon>Actinomycetota</taxon>
        <taxon>Actinomycetes</taxon>
        <taxon>Actinomycetales</taxon>
        <taxon>Actinomycetaceae</taxon>
        <taxon>Arcanobacterium</taxon>
    </lineage>
</organism>
<proteinExistence type="predicted"/>
<evidence type="ECO:0000256" key="2">
    <source>
        <dbReference type="SAM" id="Phobius"/>
    </source>
</evidence>
<keyword evidence="2" id="KW-0812">Transmembrane</keyword>
<feature type="transmembrane region" description="Helical" evidence="2">
    <location>
        <begin position="501"/>
        <end position="522"/>
    </location>
</feature>
<protein>
    <recommendedName>
        <fullName evidence="5">Protein kinase domain-containing protein</fullName>
    </recommendedName>
</protein>